<protein>
    <submittedName>
        <fullName evidence="1">Uncharacterized protein</fullName>
    </submittedName>
</protein>
<accession>A0A3B0XDY8</accession>
<name>A0A3B0XDY8_9ZZZZ</name>
<reference evidence="1" key="1">
    <citation type="submission" date="2018-06" db="EMBL/GenBank/DDBJ databases">
        <authorList>
            <person name="Zhirakovskaya E."/>
        </authorList>
    </citation>
    <scope>NUCLEOTIDE SEQUENCE</scope>
</reference>
<feature type="non-terminal residue" evidence="1">
    <location>
        <position position="27"/>
    </location>
</feature>
<dbReference type="EMBL" id="UOFG01000183">
    <property type="protein sequence ID" value="VAW62800.1"/>
    <property type="molecule type" value="Genomic_DNA"/>
</dbReference>
<dbReference type="AlphaFoldDB" id="A0A3B0XDY8"/>
<organism evidence="1">
    <name type="scientific">hydrothermal vent metagenome</name>
    <dbReference type="NCBI Taxonomy" id="652676"/>
    <lineage>
        <taxon>unclassified sequences</taxon>
        <taxon>metagenomes</taxon>
        <taxon>ecological metagenomes</taxon>
    </lineage>
</organism>
<gene>
    <name evidence="1" type="ORF">MNBD_GAMMA11-1697</name>
</gene>
<proteinExistence type="predicted"/>
<sequence>MAQTVLPFKLEKTSQMLTAHAGLVLAG</sequence>
<evidence type="ECO:0000313" key="1">
    <source>
        <dbReference type="EMBL" id="VAW62800.1"/>
    </source>
</evidence>